<dbReference type="GO" id="GO:0016887">
    <property type="term" value="F:ATP hydrolysis activity"/>
    <property type="evidence" value="ECO:0007669"/>
    <property type="project" value="InterPro"/>
</dbReference>
<sequence>MGGRLALTGLSLSHFRSHRAVRISLDARPVAIHGANGSGKTNLIEAVSLLSPGRGMRRAAADDLSRRPEALGWRVLAALQAGGQSHEIELRAEPGQGRAVRIDDKAAPQSALGRLLRILWLVPSMDRL</sequence>
<dbReference type="GO" id="GO:0000731">
    <property type="term" value="P:DNA synthesis involved in DNA repair"/>
    <property type="evidence" value="ECO:0007669"/>
    <property type="project" value="TreeGrafter"/>
</dbReference>
<dbReference type="InterPro" id="IPR027417">
    <property type="entry name" value="P-loop_NTPase"/>
</dbReference>
<dbReference type="AlphaFoldDB" id="A0A0F9AP42"/>
<dbReference type="PANTHER" id="PTHR32182:SF0">
    <property type="entry name" value="DNA REPLICATION AND REPAIR PROTEIN RECF"/>
    <property type="match status" value="1"/>
</dbReference>
<evidence type="ECO:0000259" key="1">
    <source>
        <dbReference type="Pfam" id="PF13476"/>
    </source>
</evidence>
<protein>
    <recommendedName>
        <fullName evidence="1">Rad50/SbcC-type AAA domain-containing protein</fullName>
    </recommendedName>
</protein>
<reference evidence="2" key="1">
    <citation type="journal article" date="2015" name="Nature">
        <title>Complex archaea that bridge the gap between prokaryotes and eukaryotes.</title>
        <authorList>
            <person name="Spang A."/>
            <person name="Saw J.H."/>
            <person name="Jorgensen S.L."/>
            <person name="Zaremba-Niedzwiedzka K."/>
            <person name="Martijn J."/>
            <person name="Lind A.E."/>
            <person name="van Eijk R."/>
            <person name="Schleper C."/>
            <person name="Guy L."/>
            <person name="Ettema T.J."/>
        </authorList>
    </citation>
    <scope>NUCLEOTIDE SEQUENCE</scope>
</reference>
<dbReference type="GO" id="GO:0006302">
    <property type="term" value="P:double-strand break repair"/>
    <property type="evidence" value="ECO:0007669"/>
    <property type="project" value="InterPro"/>
</dbReference>
<dbReference type="InterPro" id="IPR038729">
    <property type="entry name" value="Rad50/SbcC_AAA"/>
</dbReference>
<accession>A0A0F9AP42</accession>
<proteinExistence type="predicted"/>
<gene>
    <name evidence="2" type="ORF">LCGC14_2888490</name>
</gene>
<dbReference type="Gene3D" id="3.40.50.300">
    <property type="entry name" value="P-loop containing nucleotide triphosphate hydrolases"/>
    <property type="match status" value="1"/>
</dbReference>
<dbReference type="Pfam" id="PF13476">
    <property type="entry name" value="AAA_23"/>
    <property type="match status" value="1"/>
</dbReference>
<dbReference type="SUPFAM" id="SSF52540">
    <property type="entry name" value="P-loop containing nucleoside triphosphate hydrolases"/>
    <property type="match status" value="1"/>
</dbReference>
<evidence type="ECO:0000313" key="2">
    <source>
        <dbReference type="EMBL" id="KKK73966.1"/>
    </source>
</evidence>
<comment type="caution">
    <text evidence="2">The sequence shown here is derived from an EMBL/GenBank/DDBJ whole genome shotgun (WGS) entry which is preliminary data.</text>
</comment>
<organism evidence="2">
    <name type="scientific">marine sediment metagenome</name>
    <dbReference type="NCBI Taxonomy" id="412755"/>
    <lineage>
        <taxon>unclassified sequences</taxon>
        <taxon>metagenomes</taxon>
        <taxon>ecological metagenomes</taxon>
    </lineage>
</organism>
<dbReference type="EMBL" id="LAZR01056543">
    <property type="protein sequence ID" value="KKK73966.1"/>
    <property type="molecule type" value="Genomic_DNA"/>
</dbReference>
<name>A0A0F9AP42_9ZZZZ</name>
<feature type="domain" description="Rad50/SbcC-type AAA" evidence="1">
    <location>
        <begin position="10"/>
        <end position="50"/>
    </location>
</feature>
<dbReference type="PANTHER" id="PTHR32182">
    <property type="entry name" value="DNA REPLICATION AND REPAIR PROTEIN RECF"/>
    <property type="match status" value="1"/>
</dbReference>
<feature type="non-terminal residue" evidence="2">
    <location>
        <position position="128"/>
    </location>
</feature>